<dbReference type="Pfam" id="PF05380">
    <property type="entry name" value="Peptidase_A17"/>
    <property type="match status" value="1"/>
</dbReference>
<dbReference type="InterPro" id="IPR008042">
    <property type="entry name" value="Retrotrans_Pao"/>
</dbReference>
<dbReference type="OrthoDB" id="8033604at2759"/>
<reference evidence="1 2" key="1">
    <citation type="submission" date="2018-08" db="EMBL/GenBank/DDBJ databases">
        <authorList>
            <person name="Laetsch R D."/>
            <person name="Stevens L."/>
            <person name="Kumar S."/>
            <person name="Blaxter L. M."/>
        </authorList>
    </citation>
    <scope>NUCLEOTIDE SEQUENCE [LARGE SCALE GENOMIC DNA]</scope>
</reference>
<keyword evidence="2" id="KW-1185">Reference proteome</keyword>
<sequence length="69" mass="7946">TNWDDNLETQDRYQCEKLTEAFKDVPETSVLRWVTEENRDPHVFVDASIRAIGVAAYARKESNSSSELI</sequence>
<dbReference type="Proteomes" id="UP000271087">
    <property type="component" value="Unassembled WGS sequence"/>
</dbReference>
<accession>A0A3P7N7J7</accession>
<name>A0A3P7N7J7_ONCOC</name>
<dbReference type="AlphaFoldDB" id="A0A3P7N7J7"/>
<proteinExistence type="predicted"/>
<evidence type="ECO:0000313" key="1">
    <source>
        <dbReference type="EMBL" id="VDN05919.1"/>
    </source>
</evidence>
<organism evidence="1 2">
    <name type="scientific">Onchocerca ochengi</name>
    <name type="common">Filarial nematode worm</name>
    <dbReference type="NCBI Taxonomy" id="42157"/>
    <lineage>
        <taxon>Eukaryota</taxon>
        <taxon>Metazoa</taxon>
        <taxon>Ecdysozoa</taxon>
        <taxon>Nematoda</taxon>
        <taxon>Chromadorea</taxon>
        <taxon>Rhabditida</taxon>
        <taxon>Spirurina</taxon>
        <taxon>Spiruromorpha</taxon>
        <taxon>Filarioidea</taxon>
        <taxon>Onchocercidae</taxon>
        <taxon>Onchocerca</taxon>
    </lineage>
</organism>
<gene>
    <name evidence="1" type="ORF">NOO_LOCUS13825</name>
</gene>
<feature type="non-terminal residue" evidence="1">
    <location>
        <position position="1"/>
    </location>
</feature>
<protein>
    <submittedName>
        <fullName evidence="1">Uncharacterized protein</fullName>
    </submittedName>
</protein>
<dbReference type="EMBL" id="UYRW01019403">
    <property type="protein sequence ID" value="VDN05919.1"/>
    <property type="molecule type" value="Genomic_DNA"/>
</dbReference>
<evidence type="ECO:0000313" key="2">
    <source>
        <dbReference type="Proteomes" id="UP000271087"/>
    </source>
</evidence>